<gene>
    <name evidence="1" type="ORF">DJ013_02740</name>
</gene>
<proteinExistence type="predicted"/>
<dbReference type="Proteomes" id="UP000249873">
    <property type="component" value="Chromosome"/>
</dbReference>
<evidence type="ECO:0000313" key="1">
    <source>
        <dbReference type="EMBL" id="AWV97147.1"/>
    </source>
</evidence>
<dbReference type="OrthoDB" id="982596at2"/>
<reference evidence="1 2" key="1">
    <citation type="submission" date="2018-05" db="EMBL/GenBank/DDBJ databases">
        <title>Complete genome sequence of Arcticibacterium luteifluviistationis SM1504T, a cytophagaceae bacterium isolated from Arctic surface seawater.</title>
        <authorList>
            <person name="Li Y."/>
            <person name="Qin Q.-L."/>
        </authorList>
    </citation>
    <scope>NUCLEOTIDE SEQUENCE [LARGE SCALE GENOMIC DNA]</scope>
    <source>
        <strain evidence="1 2">SM1504</strain>
    </source>
</reference>
<dbReference type="AlphaFoldDB" id="A0A2Z4G7M2"/>
<dbReference type="KEGG" id="als:DJ013_02740"/>
<name>A0A2Z4G7M2_9BACT</name>
<evidence type="ECO:0000313" key="2">
    <source>
        <dbReference type="Proteomes" id="UP000249873"/>
    </source>
</evidence>
<dbReference type="EMBL" id="CP029480">
    <property type="protein sequence ID" value="AWV97147.1"/>
    <property type="molecule type" value="Genomic_DNA"/>
</dbReference>
<keyword evidence="2" id="KW-1185">Reference proteome</keyword>
<dbReference type="RefSeq" id="WP_111370249.1">
    <property type="nucleotide sequence ID" value="NZ_CP029480.1"/>
</dbReference>
<organism evidence="1 2">
    <name type="scientific">Arcticibacterium luteifluviistationis</name>
    <dbReference type="NCBI Taxonomy" id="1784714"/>
    <lineage>
        <taxon>Bacteria</taxon>
        <taxon>Pseudomonadati</taxon>
        <taxon>Bacteroidota</taxon>
        <taxon>Cytophagia</taxon>
        <taxon>Cytophagales</taxon>
        <taxon>Leadbetterellaceae</taxon>
        <taxon>Arcticibacterium</taxon>
    </lineage>
</organism>
<protein>
    <submittedName>
        <fullName evidence="1">Uncharacterized protein</fullName>
    </submittedName>
</protein>
<accession>A0A2Z4G7M2</accession>
<sequence length="100" mass="11809">MRNSEQQNIWQDIKNTWNEQPQSEKINIQVSQLINEFKSKVSQFEKDSINSDIAALKLNWAKTKRNNISQFEKDSIKKDINSISELIKKVINKFKREEGI</sequence>